<comment type="subcellular location">
    <subcellularLocation>
        <location evidence="1">Membrane</location>
        <topology evidence="1">Multi-pass membrane protein</topology>
    </subcellularLocation>
</comment>
<feature type="transmembrane region" description="Helical" evidence="5">
    <location>
        <begin position="121"/>
        <end position="141"/>
    </location>
</feature>
<evidence type="ECO:0000313" key="6">
    <source>
        <dbReference type="EMBL" id="KAK8899442.1"/>
    </source>
</evidence>
<gene>
    <name evidence="6" type="ORF">M9Y10_001758</name>
</gene>
<feature type="transmembrane region" description="Helical" evidence="5">
    <location>
        <begin position="85"/>
        <end position="109"/>
    </location>
</feature>
<dbReference type="Proteomes" id="UP001470230">
    <property type="component" value="Unassembled WGS sequence"/>
</dbReference>
<dbReference type="InterPro" id="IPR007273">
    <property type="entry name" value="SCAMP"/>
</dbReference>
<keyword evidence="3 5" id="KW-1133">Transmembrane helix</keyword>
<evidence type="ECO:0000256" key="1">
    <source>
        <dbReference type="ARBA" id="ARBA00004141"/>
    </source>
</evidence>
<organism evidence="6 7">
    <name type="scientific">Tritrichomonas musculus</name>
    <dbReference type="NCBI Taxonomy" id="1915356"/>
    <lineage>
        <taxon>Eukaryota</taxon>
        <taxon>Metamonada</taxon>
        <taxon>Parabasalia</taxon>
        <taxon>Tritrichomonadida</taxon>
        <taxon>Tritrichomonadidae</taxon>
        <taxon>Tritrichomonas</taxon>
    </lineage>
</organism>
<keyword evidence="7" id="KW-1185">Reference proteome</keyword>
<comment type="caution">
    <text evidence="6">The sequence shown here is derived from an EMBL/GenBank/DDBJ whole genome shotgun (WGS) entry which is preliminary data.</text>
</comment>
<dbReference type="Pfam" id="PF04144">
    <property type="entry name" value="SCAMP"/>
    <property type="match status" value="1"/>
</dbReference>
<feature type="transmembrane region" description="Helical" evidence="5">
    <location>
        <begin position="161"/>
        <end position="186"/>
    </location>
</feature>
<reference evidence="6 7" key="1">
    <citation type="submission" date="2024-04" db="EMBL/GenBank/DDBJ databases">
        <title>Tritrichomonas musculus Genome.</title>
        <authorList>
            <person name="Alves-Ferreira E."/>
            <person name="Grigg M."/>
            <person name="Lorenzi H."/>
            <person name="Galac M."/>
        </authorList>
    </citation>
    <scope>NUCLEOTIDE SEQUENCE [LARGE SCALE GENOMIC DNA]</scope>
    <source>
        <strain evidence="6 7">EAF2021</strain>
    </source>
</reference>
<name>A0ABR2L899_9EUKA</name>
<evidence type="ECO:0000256" key="5">
    <source>
        <dbReference type="SAM" id="Phobius"/>
    </source>
</evidence>
<evidence type="ECO:0000256" key="2">
    <source>
        <dbReference type="ARBA" id="ARBA00022692"/>
    </source>
</evidence>
<keyword evidence="4 5" id="KW-0472">Membrane</keyword>
<dbReference type="EMBL" id="JAPFFF010000001">
    <property type="protein sequence ID" value="KAK8899442.1"/>
    <property type="molecule type" value="Genomic_DNA"/>
</dbReference>
<evidence type="ECO:0000256" key="4">
    <source>
        <dbReference type="ARBA" id="ARBA00023136"/>
    </source>
</evidence>
<sequence>MLEDIHLQNANNLDYSEIRFFISQNWPKRFPLFYFNLHEVPYQHQKFVQETFVDSIFQGLTYIINWIVCFLCRRDSAMNESKDPIFIIASFNIFILFPIVFSFFHFEIYQILLFNLTRDSILSILLITFIILFLDFFSLMGNESTGTCGICYFISLALDKMYFRSFLSLFVFILFCITFILHFKFLMRIVYFIKGRNIPFSQFEKITEQAYTFLISHT</sequence>
<protein>
    <submittedName>
        <fullName evidence="6">Uncharacterized protein</fullName>
    </submittedName>
</protein>
<evidence type="ECO:0000313" key="7">
    <source>
        <dbReference type="Proteomes" id="UP001470230"/>
    </source>
</evidence>
<proteinExistence type="predicted"/>
<keyword evidence="2 5" id="KW-0812">Transmembrane</keyword>
<accession>A0ABR2L899</accession>
<evidence type="ECO:0000256" key="3">
    <source>
        <dbReference type="ARBA" id="ARBA00022989"/>
    </source>
</evidence>